<reference evidence="3" key="3">
    <citation type="submission" date="2021-06" db="EMBL/GenBank/DDBJ databases">
        <title>Genomic Description and Analysis of Intracellular Bacteria, Candidatus Berkiella cookevillensis and Candidatus Berkiella aquae.</title>
        <authorList>
            <person name="Kidane D.T."/>
            <person name="Mehari Y.T."/>
            <person name="Rice F.C."/>
            <person name="Arivett B.A."/>
            <person name="Farone A.L."/>
            <person name="Berk S.G."/>
            <person name="Farone M.B."/>
        </authorList>
    </citation>
    <scope>NUCLEOTIDE SEQUENCE</scope>
    <source>
        <strain evidence="3">CC99</strain>
    </source>
</reference>
<comment type="caution">
    <text evidence="2">The sequence shown here is derived from an EMBL/GenBank/DDBJ whole genome shotgun (WGS) entry which is preliminary data.</text>
</comment>
<evidence type="ECO:0000256" key="1">
    <source>
        <dbReference type="SAM" id="MobiDB-lite"/>
    </source>
</evidence>
<gene>
    <name evidence="2" type="ORF">CC99x_00143</name>
    <name evidence="3" type="ORF">CC99x_006205</name>
</gene>
<proteinExistence type="predicted"/>
<dbReference type="EMBL" id="LKHV02000001">
    <property type="protein sequence ID" value="MCS5708498.1"/>
    <property type="molecule type" value="Genomic_DNA"/>
</dbReference>
<dbReference type="AlphaFoldDB" id="A0A0Q9YQF1"/>
<feature type="region of interest" description="Disordered" evidence="1">
    <location>
        <begin position="53"/>
        <end position="73"/>
    </location>
</feature>
<sequence>MGNCLTMFKNKTKSAIDTDKDGTISAEEAIAAGQTIVDAGKKGAELLGKVGVELPGAQPEHEETTHKKHKKKR</sequence>
<reference evidence="3" key="2">
    <citation type="journal article" date="2016" name="Genome Announc.">
        <title>Draft Genome Sequences of Two Novel Amoeba-Resistant Intranuclear Bacteria, 'Candidatus Berkiella cookevillensis' and 'Candidatus Berkiella aquae'.</title>
        <authorList>
            <person name="Mehari Y.T."/>
            <person name="Arivett B.A."/>
            <person name="Farone A.L."/>
            <person name="Gunderson J.H."/>
            <person name="Farone M.B."/>
        </authorList>
    </citation>
    <scope>NUCLEOTIDE SEQUENCE</scope>
    <source>
        <strain evidence="3">CC99</strain>
    </source>
</reference>
<accession>A0A0Q9YQF1</accession>
<name>A0A0Q9YQF1_9GAMM</name>
<dbReference type="RefSeq" id="WP_141651857.1">
    <property type="nucleotide sequence ID" value="NZ_LKHV02000001.1"/>
</dbReference>
<reference evidence="2" key="1">
    <citation type="submission" date="2015-09" db="EMBL/GenBank/DDBJ databases">
        <title>Draft Genome Sequences of Two Novel Amoeba-resistant Intranuclear Bacteria, Candidatus Berkiella cookevillensis and Candidatus Berkiella aquae.</title>
        <authorList>
            <person name="Mehari Y.T."/>
            <person name="Arivett B.A."/>
            <person name="Farone A.L."/>
            <person name="Gunderson J.H."/>
            <person name="Farone M.B."/>
        </authorList>
    </citation>
    <scope>NUCLEOTIDE SEQUENCE [LARGE SCALE GENOMIC DNA]</scope>
    <source>
        <strain evidence="2">CC99</strain>
    </source>
</reference>
<organism evidence="2">
    <name type="scientific">Candidatus Berkiella cookevillensis</name>
    <dbReference type="NCBI Taxonomy" id="437022"/>
    <lineage>
        <taxon>Bacteria</taxon>
        <taxon>Pseudomonadati</taxon>
        <taxon>Pseudomonadota</taxon>
        <taxon>Gammaproteobacteria</taxon>
        <taxon>Candidatus Berkiellales</taxon>
        <taxon>Candidatus Berkiellaceae</taxon>
        <taxon>Candidatus Berkiella</taxon>
    </lineage>
</organism>
<dbReference type="Proteomes" id="UP000051494">
    <property type="component" value="Unassembled WGS sequence"/>
</dbReference>
<evidence type="ECO:0000313" key="2">
    <source>
        <dbReference type="EMBL" id="KRG19922.1"/>
    </source>
</evidence>
<dbReference type="STRING" id="437022.CC99x_00143"/>
<dbReference type="EMBL" id="LKHV01000001">
    <property type="protein sequence ID" value="KRG19922.1"/>
    <property type="molecule type" value="Genomic_DNA"/>
</dbReference>
<evidence type="ECO:0000313" key="3">
    <source>
        <dbReference type="EMBL" id="MCS5708498.1"/>
    </source>
</evidence>
<evidence type="ECO:0000313" key="4">
    <source>
        <dbReference type="Proteomes" id="UP000051494"/>
    </source>
</evidence>
<keyword evidence="4" id="KW-1185">Reference proteome</keyword>
<protein>
    <submittedName>
        <fullName evidence="2">Uncharacterized protein</fullName>
    </submittedName>
</protein>